<proteinExistence type="predicted"/>
<feature type="domain" description="Transposable element P transposase-like RNase H" evidence="1">
    <location>
        <begin position="3"/>
        <end position="84"/>
    </location>
</feature>
<comment type="caution">
    <text evidence="2">The sequence shown here is derived from an EMBL/GenBank/DDBJ whole genome shotgun (WGS) entry which is preliminary data.</text>
</comment>
<gene>
    <name evidence="2" type="ORF">QE152_g24637</name>
</gene>
<dbReference type="EMBL" id="JASPKY010000255">
    <property type="protein sequence ID" value="KAK9712901.1"/>
    <property type="molecule type" value="Genomic_DNA"/>
</dbReference>
<evidence type="ECO:0000259" key="1">
    <source>
        <dbReference type="Pfam" id="PF21787"/>
    </source>
</evidence>
<name>A0AAW1K2R5_POPJA</name>
<reference evidence="2 3" key="1">
    <citation type="journal article" date="2024" name="BMC Genomics">
        <title>De novo assembly and annotation of Popillia japonica's genome with initial clues to its potential as an invasive pest.</title>
        <authorList>
            <person name="Cucini C."/>
            <person name="Boschi S."/>
            <person name="Funari R."/>
            <person name="Cardaioli E."/>
            <person name="Iannotti N."/>
            <person name="Marturano G."/>
            <person name="Paoli F."/>
            <person name="Bruttini M."/>
            <person name="Carapelli A."/>
            <person name="Frati F."/>
            <person name="Nardi F."/>
        </authorList>
    </citation>
    <scope>NUCLEOTIDE SEQUENCE [LARGE SCALE GENOMIC DNA]</scope>
    <source>
        <strain evidence="2">DMR45628</strain>
    </source>
</reference>
<evidence type="ECO:0000313" key="3">
    <source>
        <dbReference type="Proteomes" id="UP001458880"/>
    </source>
</evidence>
<dbReference type="Pfam" id="PF21787">
    <property type="entry name" value="TNP-like_RNaseH_N"/>
    <property type="match status" value="1"/>
</dbReference>
<accession>A0AAW1K2R5</accession>
<organism evidence="2 3">
    <name type="scientific">Popillia japonica</name>
    <name type="common">Japanese beetle</name>
    <dbReference type="NCBI Taxonomy" id="7064"/>
    <lineage>
        <taxon>Eukaryota</taxon>
        <taxon>Metazoa</taxon>
        <taxon>Ecdysozoa</taxon>
        <taxon>Arthropoda</taxon>
        <taxon>Hexapoda</taxon>
        <taxon>Insecta</taxon>
        <taxon>Pterygota</taxon>
        <taxon>Neoptera</taxon>
        <taxon>Endopterygota</taxon>
        <taxon>Coleoptera</taxon>
        <taxon>Polyphaga</taxon>
        <taxon>Scarabaeiformia</taxon>
        <taxon>Scarabaeidae</taxon>
        <taxon>Rutelinae</taxon>
        <taxon>Popillia</taxon>
    </lineage>
</organism>
<keyword evidence="3" id="KW-1185">Reference proteome</keyword>
<dbReference type="AlphaFoldDB" id="A0AAW1K2R5"/>
<dbReference type="Proteomes" id="UP001458880">
    <property type="component" value="Unassembled WGS sequence"/>
</dbReference>
<sequence>MTEEGKLCSMIFEEMALLPHVDYNAGIRRKLDLADHVLVFPVRGIFNKWRQLVCVCRLFKKIVKKVKITGLEIITSICDQGVSNPFEWRRQKPMRPDIT</sequence>
<evidence type="ECO:0000313" key="2">
    <source>
        <dbReference type="EMBL" id="KAK9712901.1"/>
    </source>
</evidence>
<protein>
    <submittedName>
        <fullName evidence="2">Transposase protein</fullName>
    </submittedName>
</protein>
<dbReference type="InterPro" id="IPR048365">
    <property type="entry name" value="TNP-like_RNaseH_N"/>
</dbReference>